<evidence type="ECO:0000256" key="1">
    <source>
        <dbReference type="SAM" id="Coils"/>
    </source>
</evidence>
<sequence>MHLTKDIEARSVGHLQKLNRGLENKIISLQQKLDFMAKNGRLWIISNEADKMRAEMAKLETERCLLLASKSYAEDLEAKIRLLEGIRKEETEKNSKLEENLQNTKNELKLKIKKMSVKVDNLNNELTTLRLHYTELSKQKNLVDIELAREKNRCSESEKEISQMREQLLANANLLASPVLSRAGSKFHAMSFS</sequence>
<dbReference type="Proteomes" id="UP000276776">
    <property type="component" value="Unassembled WGS sequence"/>
</dbReference>
<keyword evidence="3" id="KW-1185">Reference proteome</keyword>
<protein>
    <submittedName>
        <fullName evidence="2 4">Uncharacterized protein</fullName>
    </submittedName>
</protein>
<gene>
    <name evidence="2" type="ORF">TCLT_LOCUS2696</name>
</gene>
<evidence type="ECO:0000313" key="3">
    <source>
        <dbReference type="Proteomes" id="UP000276776"/>
    </source>
</evidence>
<dbReference type="STRING" id="103827.A0A0N5CR45"/>
<organism evidence="4">
    <name type="scientific">Thelazia callipaeda</name>
    <name type="common">Oriental eyeworm</name>
    <name type="synonym">Parasitic nematode</name>
    <dbReference type="NCBI Taxonomy" id="103827"/>
    <lineage>
        <taxon>Eukaryota</taxon>
        <taxon>Metazoa</taxon>
        <taxon>Ecdysozoa</taxon>
        <taxon>Nematoda</taxon>
        <taxon>Chromadorea</taxon>
        <taxon>Rhabditida</taxon>
        <taxon>Spirurina</taxon>
        <taxon>Spiruromorpha</taxon>
        <taxon>Thelazioidea</taxon>
        <taxon>Thelaziidae</taxon>
        <taxon>Thelazia</taxon>
    </lineage>
</organism>
<evidence type="ECO:0000313" key="2">
    <source>
        <dbReference type="EMBL" id="VDM98791.1"/>
    </source>
</evidence>
<name>A0A0N5CR45_THECL</name>
<accession>A0A0N5CR45</accession>
<reference evidence="2 3" key="2">
    <citation type="submission" date="2018-11" db="EMBL/GenBank/DDBJ databases">
        <authorList>
            <consortium name="Pathogen Informatics"/>
        </authorList>
    </citation>
    <scope>NUCLEOTIDE SEQUENCE [LARGE SCALE GENOMIC DNA]</scope>
</reference>
<dbReference type="OMA" id="LWIISNE"/>
<dbReference type="AlphaFoldDB" id="A0A0N5CR45"/>
<keyword evidence="1" id="KW-0175">Coiled coil</keyword>
<proteinExistence type="predicted"/>
<feature type="coiled-coil region" evidence="1">
    <location>
        <begin position="12"/>
        <end position="167"/>
    </location>
</feature>
<reference evidence="4" key="1">
    <citation type="submission" date="2017-02" db="UniProtKB">
        <authorList>
            <consortium name="WormBaseParasite"/>
        </authorList>
    </citation>
    <scope>IDENTIFICATION</scope>
</reference>
<evidence type="ECO:0000313" key="4">
    <source>
        <dbReference type="WBParaSite" id="TCLT_0000269501-mRNA-1"/>
    </source>
</evidence>
<dbReference type="WBParaSite" id="TCLT_0000269501-mRNA-1">
    <property type="protein sequence ID" value="TCLT_0000269501-mRNA-1"/>
    <property type="gene ID" value="TCLT_0000269501"/>
</dbReference>
<dbReference type="OrthoDB" id="5860273at2759"/>
<dbReference type="EMBL" id="UYYF01000637">
    <property type="protein sequence ID" value="VDM98791.1"/>
    <property type="molecule type" value="Genomic_DNA"/>
</dbReference>